<proteinExistence type="predicted"/>
<dbReference type="EMBL" id="CM042891">
    <property type="protein sequence ID" value="KAI4304339.1"/>
    <property type="molecule type" value="Genomic_DNA"/>
</dbReference>
<reference evidence="2" key="1">
    <citation type="journal article" date="2023" name="Front. Plant Sci.">
        <title>Chromosomal-level genome assembly of Melastoma candidum provides insights into trichome evolution.</title>
        <authorList>
            <person name="Zhong Y."/>
            <person name="Wu W."/>
            <person name="Sun C."/>
            <person name="Zou P."/>
            <person name="Liu Y."/>
            <person name="Dai S."/>
            <person name="Zhou R."/>
        </authorList>
    </citation>
    <scope>NUCLEOTIDE SEQUENCE [LARGE SCALE GENOMIC DNA]</scope>
</reference>
<keyword evidence="2" id="KW-1185">Reference proteome</keyword>
<evidence type="ECO:0000313" key="2">
    <source>
        <dbReference type="Proteomes" id="UP001057402"/>
    </source>
</evidence>
<accession>A0ACB9L3H1</accession>
<dbReference type="Proteomes" id="UP001057402">
    <property type="component" value="Chromosome 12"/>
</dbReference>
<sequence>MGCCPSHPYNSPAPLSNSLAAKPTADGTPPLPPQDDVKETVKEVLTETQPLTPKFPALNPIDLAKDHTPCLPKQSASIKASKPHVPPGLPDDLSEDRSSEICSRSESFVLTTDDNSSSAALLRAVASKGEGRRSNSSCSPVKKPPARMQSPVRRGQVRMVGGPKADPGERSGRRSRSPATRVGRTESGRRTDPSPGRSRRGNVNREELIENPVVSLECFIFL</sequence>
<name>A0ACB9L3H1_9MYRT</name>
<comment type="caution">
    <text evidence="1">The sequence shown here is derived from an EMBL/GenBank/DDBJ whole genome shotgun (WGS) entry which is preliminary data.</text>
</comment>
<organism evidence="1 2">
    <name type="scientific">Melastoma candidum</name>
    <dbReference type="NCBI Taxonomy" id="119954"/>
    <lineage>
        <taxon>Eukaryota</taxon>
        <taxon>Viridiplantae</taxon>
        <taxon>Streptophyta</taxon>
        <taxon>Embryophyta</taxon>
        <taxon>Tracheophyta</taxon>
        <taxon>Spermatophyta</taxon>
        <taxon>Magnoliopsida</taxon>
        <taxon>eudicotyledons</taxon>
        <taxon>Gunneridae</taxon>
        <taxon>Pentapetalae</taxon>
        <taxon>rosids</taxon>
        <taxon>malvids</taxon>
        <taxon>Myrtales</taxon>
        <taxon>Melastomataceae</taxon>
        <taxon>Melastomatoideae</taxon>
        <taxon>Melastomateae</taxon>
        <taxon>Melastoma</taxon>
    </lineage>
</organism>
<evidence type="ECO:0000313" key="1">
    <source>
        <dbReference type="EMBL" id="KAI4304339.1"/>
    </source>
</evidence>
<protein>
    <submittedName>
        <fullName evidence="1">Uncharacterized protein</fullName>
    </submittedName>
</protein>
<gene>
    <name evidence="1" type="ORF">MLD38_039867</name>
</gene>